<dbReference type="SMART" id="SM01011">
    <property type="entry name" value="AMP_N"/>
    <property type="match status" value="1"/>
</dbReference>
<evidence type="ECO:0000256" key="3">
    <source>
        <dbReference type="ARBA" id="ARBA00022723"/>
    </source>
</evidence>
<evidence type="ECO:0000256" key="4">
    <source>
        <dbReference type="ARBA" id="ARBA00022801"/>
    </source>
</evidence>
<feature type="region of interest" description="Disordered" evidence="6">
    <location>
        <begin position="212"/>
        <end position="231"/>
    </location>
</feature>
<dbReference type="PANTHER" id="PTHR43226:SF4">
    <property type="entry name" value="XAA-PRO AMINOPEPTIDASE 3"/>
    <property type="match status" value="1"/>
</dbReference>
<dbReference type="InterPro" id="IPR036005">
    <property type="entry name" value="Creatinase/aminopeptidase-like"/>
</dbReference>
<dbReference type="InParanoid" id="A0A1Y1U9M5"/>
<gene>
    <name evidence="8" type="ORF">BD324DRAFT_171940</name>
</gene>
<proteinExistence type="inferred from homology"/>
<dbReference type="GO" id="GO:0006508">
    <property type="term" value="P:proteolysis"/>
    <property type="evidence" value="ECO:0007669"/>
    <property type="project" value="TreeGrafter"/>
</dbReference>
<dbReference type="Pfam" id="PF05195">
    <property type="entry name" value="AMP_N"/>
    <property type="match status" value="1"/>
</dbReference>
<evidence type="ECO:0000313" key="8">
    <source>
        <dbReference type="EMBL" id="ORX34207.1"/>
    </source>
</evidence>
<organism evidence="8 9">
    <name type="scientific">Kockovaella imperatae</name>
    <dbReference type="NCBI Taxonomy" id="4999"/>
    <lineage>
        <taxon>Eukaryota</taxon>
        <taxon>Fungi</taxon>
        <taxon>Dikarya</taxon>
        <taxon>Basidiomycota</taxon>
        <taxon>Agaricomycotina</taxon>
        <taxon>Tremellomycetes</taxon>
        <taxon>Tremellales</taxon>
        <taxon>Cuniculitremaceae</taxon>
        <taxon>Kockovaella</taxon>
    </lineage>
</organism>
<feature type="domain" description="Aminopeptidase P N-terminal" evidence="7">
    <location>
        <begin position="80"/>
        <end position="217"/>
    </location>
</feature>
<reference evidence="8 9" key="1">
    <citation type="submission" date="2017-03" db="EMBL/GenBank/DDBJ databases">
        <title>Widespread Adenine N6-methylation of Active Genes in Fungi.</title>
        <authorList>
            <consortium name="DOE Joint Genome Institute"/>
            <person name="Mondo S.J."/>
            <person name="Dannebaum R.O."/>
            <person name="Kuo R.C."/>
            <person name="Louie K.B."/>
            <person name="Bewick A.J."/>
            <person name="Labutti K."/>
            <person name="Haridas S."/>
            <person name="Kuo A."/>
            <person name="Salamov A."/>
            <person name="Ahrendt S.R."/>
            <person name="Lau R."/>
            <person name="Bowen B.P."/>
            <person name="Lipzen A."/>
            <person name="Sullivan W."/>
            <person name="Andreopoulos W.B."/>
            <person name="Clum A."/>
            <person name="Lindquist E."/>
            <person name="Daum C."/>
            <person name="Northen T.R."/>
            <person name="Ramamoorthy G."/>
            <person name="Schmitz R.J."/>
            <person name="Gryganskyi A."/>
            <person name="Culley D."/>
            <person name="Magnuson J."/>
            <person name="James T.Y."/>
            <person name="O'Malley M.A."/>
            <person name="Stajich J.E."/>
            <person name="Spatafora J.W."/>
            <person name="Visel A."/>
            <person name="Grigoriev I.V."/>
        </authorList>
    </citation>
    <scope>NUCLEOTIDE SEQUENCE [LARGE SCALE GENOMIC DNA]</scope>
    <source>
        <strain evidence="8 9">NRRL Y-17943</strain>
    </source>
</reference>
<name>A0A1Y1U9M5_9TREE</name>
<dbReference type="InterPro" id="IPR000994">
    <property type="entry name" value="Pept_M24"/>
</dbReference>
<dbReference type="Gene3D" id="3.40.350.10">
    <property type="entry name" value="Creatinase/prolidase N-terminal domain"/>
    <property type="match status" value="1"/>
</dbReference>
<keyword evidence="8" id="KW-0645">Protease</keyword>
<dbReference type="CDD" id="cd01087">
    <property type="entry name" value="Prolidase"/>
    <property type="match status" value="1"/>
</dbReference>
<feature type="compositionally biased region" description="Low complexity" evidence="6">
    <location>
        <begin position="215"/>
        <end position="228"/>
    </location>
</feature>
<feature type="region of interest" description="Disordered" evidence="6">
    <location>
        <begin position="1"/>
        <end position="83"/>
    </location>
</feature>
<dbReference type="STRING" id="4999.A0A1Y1U9M5"/>
<evidence type="ECO:0000256" key="6">
    <source>
        <dbReference type="SAM" id="MobiDB-lite"/>
    </source>
</evidence>
<dbReference type="OrthoDB" id="4215474at2759"/>
<evidence type="ECO:0000256" key="5">
    <source>
        <dbReference type="ARBA" id="ARBA00023211"/>
    </source>
</evidence>
<evidence type="ECO:0000256" key="2">
    <source>
        <dbReference type="ARBA" id="ARBA00008766"/>
    </source>
</evidence>
<dbReference type="SUPFAM" id="SSF55920">
    <property type="entry name" value="Creatinase/aminopeptidase"/>
    <property type="match status" value="1"/>
</dbReference>
<keyword evidence="9" id="KW-1185">Reference proteome</keyword>
<comment type="similarity">
    <text evidence="2">Belongs to the peptidase M24B family.</text>
</comment>
<feature type="compositionally biased region" description="Polar residues" evidence="6">
    <location>
        <begin position="1"/>
        <end position="18"/>
    </location>
</feature>
<dbReference type="PANTHER" id="PTHR43226">
    <property type="entry name" value="XAA-PRO AMINOPEPTIDASE 3"/>
    <property type="match status" value="1"/>
</dbReference>
<keyword evidence="5" id="KW-0464">Manganese</keyword>
<dbReference type="GeneID" id="33553896"/>
<sequence length="533" mass="58206">MSSGIQQRSLLRQMQRACQGSSSSGLRQRSEQPELPCRPSRAAYQSYSTSLSASKPPKHGQPLRSTHPHLIREGELTPGITAQEYEDRRRKLMKALPEGSVVICMAGTVRLMSQSIFYKFRQATDFYYLSGFHEPDATLVLESDPSSSRGYEYTLFVAPKDHETEQWEGNVTGLDDAVKIFGADEAKSIRSLGTFLPTYLSKSNVYASLPPLPSPSSASKPPHPSTSKRTPSLLRFLSSNRGGSSTHEAPHVLIASALTAETAKPLEKEVHRLRMIKSLAERALMKRAADLSSAAFVEVMKAAKPGISEATLAAIFEFECALGGSERPAYVPVVASGPNSLVIHYTKNDCLVDDNDLVLMDAGCEYAMYASDVTRTFPASGRFTSPQRDLYEAVLTAQKGLIKACELEAKLSLNELQRMACASLETELKQIGFKIGRGDVQHRLYPHFIAHHLGSDLHDCPTADRQAPLVDGNVITIEPGVYVPADSDFPKHFHGLGVRIEDDIALTSDGPYILSANAPKEVVDVEAACQAII</sequence>
<dbReference type="RefSeq" id="XP_021868485.1">
    <property type="nucleotide sequence ID" value="XM_022012088.1"/>
</dbReference>
<dbReference type="GO" id="GO:0005739">
    <property type="term" value="C:mitochondrion"/>
    <property type="evidence" value="ECO:0007669"/>
    <property type="project" value="TreeGrafter"/>
</dbReference>
<dbReference type="GO" id="GO:0070006">
    <property type="term" value="F:metalloaminopeptidase activity"/>
    <property type="evidence" value="ECO:0007669"/>
    <property type="project" value="InterPro"/>
</dbReference>
<evidence type="ECO:0000313" key="9">
    <source>
        <dbReference type="Proteomes" id="UP000193218"/>
    </source>
</evidence>
<protein>
    <submittedName>
        <fullName evidence="8">Putative X-Pro aminopeptidase</fullName>
    </submittedName>
</protein>
<keyword evidence="8" id="KW-0031">Aminopeptidase</keyword>
<dbReference type="Proteomes" id="UP000193218">
    <property type="component" value="Unassembled WGS sequence"/>
</dbReference>
<feature type="compositionally biased region" description="Polar residues" evidence="6">
    <location>
        <begin position="43"/>
        <end position="53"/>
    </location>
</feature>
<dbReference type="SUPFAM" id="SSF53092">
    <property type="entry name" value="Creatinase/prolidase N-terminal domain"/>
    <property type="match status" value="1"/>
</dbReference>
<dbReference type="InterPro" id="IPR052433">
    <property type="entry name" value="X-Pro_dipept-like"/>
</dbReference>
<dbReference type="AlphaFoldDB" id="A0A1Y1U9M5"/>
<evidence type="ECO:0000259" key="7">
    <source>
        <dbReference type="SMART" id="SM01011"/>
    </source>
</evidence>
<dbReference type="InterPro" id="IPR007865">
    <property type="entry name" value="Aminopep_P_N"/>
</dbReference>
<dbReference type="Gene3D" id="3.90.230.10">
    <property type="entry name" value="Creatinase/methionine aminopeptidase superfamily"/>
    <property type="match status" value="1"/>
</dbReference>
<comment type="caution">
    <text evidence="8">The sequence shown here is derived from an EMBL/GenBank/DDBJ whole genome shotgun (WGS) entry which is preliminary data.</text>
</comment>
<dbReference type="Pfam" id="PF00557">
    <property type="entry name" value="Peptidase_M24"/>
    <property type="match status" value="1"/>
</dbReference>
<comment type="cofactor">
    <cofactor evidence="1">
        <name>Mn(2+)</name>
        <dbReference type="ChEBI" id="CHEBI:29035"/>
    </cofactor>
</comment>
<evidence type="ECO:0000256" key="1">
    <source>
        <dbReference type="ARBA" id="ARBA00001936"/>
    </source>
</evidence>
<accession>A0A1Y1U9M5</accession>
<dbReference type="InterPro" id="IPR029149">
    <property type="entry name" value="Creatin/AminoP/Spt16_N"/>
</dbReference>
<dbReference type="EMBL" id="NBSH01000015">
    <property type="protein sequence ID" value="ORX34207.1"/>
    <property type="molecule type" value="Genomic_DNA"/>
</dbReference>
<keyword evidence="4" id="KW-0378">Hydrolase</keyword>
<dbReference type="FunCoup" id="A0A1Y1U9M5">
    <property type="interactions" value="288"/>
</dbReference>
<keyword evidence="3" id="KW-0479">Metal-binding</keyword>
<dbReference type="GO" id="GO:0030145">
    <property type="term" value="F:manganese ion binding"/>
    <property type="evidence" value="ECO:0007669"/>
    <property type="project" value="InterPro"/>
</dbReference>